<dbReference type="AlphaFoldDB" id="A0A067NRP4"/>
<evidence type="ECO:0000313" key="3">
    <source>
        <dbReference type="EMBL" id="KDQ26281.1"/>
    </source>
</evidence>
<dbReference type="HOGENOM" id="CLU_079400_0_1_1"/>
<sequence length="206" mass="22664">MAPYFETVKSFADVPTTSSGVPTKDFLEASDGLVQLFDLFGSAVFGFVQNDIKGNVHGVRTRFNAAPDVSQTLESLLEHDTPEPHHHGHGHKGHGHATGCLIRLLRGLAFTHLALQNMQDDPHAELHICFKKAYDVVLKHHHAFFVRSVVAVAIRAVPYRADFYARLLQGGDRAKLDAELGKWLHGLDAVVRHMSAVVEKGGYGKV</sequence>
<dbReference type="InterPro" id="IPR014830">
    <property type="entry name" value="Glycolipid_transfer_prot_dom"/>
</dbReference>
<proteinExistence type="predicted"/>
<dbReference type="GO" id="GO:1902388">
    <property type="term" value="F:ceramide 1-phosphate transfer activity"/>
    <property type="evidence" value="ECO:0007669"/>
    <property type="project" value="TreeGrafter"/>
</dbReference>
<dbReference type="Proteomes" id="UP000027073">
    <property type="component" value="Unassembled WGS sequence"/>
</dbReference>
<evidence type="ECO:0000313" key="4">
    <source>
        <dbReference type="Proteomes" id="UP000027073"/>
    </source>
</evidence>
<dbReference type="FunFam" id="1.10.3520.10:FF:000001">
    <property type="entry name" value="Pleckstrin domain-containing family A member 8"/>
    <property type="match status" value="1"/>
</dbReference>
<dbReference type="GO" id="GO:0005829">
    <property type="term" value="C:cytosol"/>
    <property type="evidence" value="ECO:0007669"/>
    <property type="project" value="TreeGrafter"/>
</dbReference>
<protein>
    <recommendedName>
        <fullName evidence="2">Glycolipid transfer protein domain-containing protein</fullName>
    </recommendedName>
</protein>
<dbReference type="Pfam" id="PF08718">
    <property type="entry name" value="GLTP"/>
    <property type="match status" value="1"/>
</dbReference>
<dbReference type="OrthoDB" id="205255at2759"/>
<dbReference type="GO" id="GO:0016020">
    <property type="term" value="C:membrane"/>
    <property type="evidence" value="ECO:0007669"/>
    <property type="project" value="TreeGrafter"/>
</dbReference>
<dbReference type="SUPFAM" id="SSF110004">
    <property type="entry name" value="Glycolipid transfer protein, GLTP"/>
    <property type="match status" value="1"/>
</dbReference>
<feature type="domain" description="Glycolipid transfer protein" evidence="2">
    <location>
        <begin position="21"/>
        <end position="167"/>
    </location>
</feature>
<dbReference type="STRING" id="1137138.A0A067NRP4"/>
<gene>
    <name evidence="3" type="ORF">PLEOSDRAFT_1056916</name>
</gene>
<keyword evidence="1" id="KW-0813">Transport</keyword>
<evidence type="ECO:0000259" key="2">
    <source>
        <dbReference type="Pfam" id="PF08718"/>
    </source>
</evidence>
<dbReference type="InParanoid" id="A0A067NRP4"/>
<name>A0A067NRP4_PLEO1</name>
<reference evidence="4" key="1">
    <citation type="journal article" date="2014" name="Proc. Natl. Acad. Sci. U.S.A.">
        <title>Extensive sampling of basidiomycete genomes demonstrates inadequacy of the white-rot/brown-rot paradigm for wood decay fungi.</title>
        <authorList>
            <person name="Riley R."/>
            <person name="Salamov A.A."/>
            <person name="Brown D.W."/>
            <person name="Nagy L.G."/>
            <person name="Floudas D."/>
            <person name="Held B.W."/>
            <person name="Levasseur A."/>
            <person name="Lombard V."/>
            <person name="Morin E."/>
            <person name="Otillar R."/>
            <person name="Lindquist E.A."/>
            <person name="Sun H."/>
            <person name="LaButti K.M."/>
            <person name="Schmutz J."/>
            <person name="Jabbour D."/>
            <person name="Luo H."/>
            <person name="Baker S.E."/>
            <person name="Pisabarro A.G."/>
            <person name="Walton J.D."/>
            <person name="Blanchette R.A."/>
            <person name="Henrissat B."/>
            <person name="Martin F."/>
            <person name="Cullen D."/>
            <person name="Hibbett D.S."/>
            <person name="Grigoriev I.V."/>
        </authorList>
    </citation>
    <scope>NUCLEOTIDE SEQUENCE [LARGE SCALE GENOMIC DNA]</scope>
    <source>
        <strain evidence="4">PC15</strain>
    </source>
</reference>
<dbReference type="EMBL" id="KL198009">
    <property type="protein sequence ID" value="KDQ26281.1"/>
    <property type="molecule type" value="Genomic_DNA"/>
</dbReference>
<accession>A0A067NRP4</accession>
<dbReference type="PANTHER" id="PTHR10219">
    <property type="entry name" value="GLYCOLIPID TRANSFER PROTEIN-RELATED"/>
    <property type="match status" value="1"/>
</dbReference>
<dbReference type="PANTHER" id="PTHR10219:SF25">
    <property type="entry name" value="PLECKSTRIN HOMOLOGY DOMAIN-CONTAINING FAMILY A MEMBER 8"/>
    <property type="match status" value="1"/>
</dbReference>
<dbReference type="Gene3D" id="1.10.3520.10">
    <property type="entry name" value="Glycolipid transfer protein"/>
    <property type="match status" value="1"/>
</dbReference>
<dbReference type="VEuPathDB" id="FungiDB:PLEOSDRAFT_1056916"/>
<dbReference type="InterPro" id="IPR036497">
    <property type="entry name" value="GLTP_sf"/>
</dbReference>
<evidence type="ECO:0000256" key="1">
    <source>
        <dbReference type="ARBA" id="ARBA00022448"/>
    </source>
</evidence>
<organism evidence="3 4">
    <name type="scientific">Pleurotus ostreatus (strain PC15)</name>
    <name type="common">Oyster mushroom</name>
    <dbReference type="NCBI Taxonomy" id="1137138"/>
    <lineage>
        <taxon>Eukaryota</taxon>
        <taxon>Fungi</taxon>
        <taxon>Dikarya</taxon>
        <taxon>Basidiomycota</taxon>
        <taxon>Agaricomycotina</taxon>
        <taxon>Agaricomycetes</taxon>
        <taxon>Agaricomycetidae</taxon>
        <taxon>Agaricales</taxon>
        <taxon>Pleurotineae</taxon>
        <taxon>Pleurotaceae</taxon>
        <taxon>Pleurotus</taxon>
    </lineage>
</organism>
<dbReference type="GO" id="GO:1902387">
    <property type="term" value="F:ceramide 1-phosphate binding"/>
    <property type="evidence" value="ECO:0007669"/>
    <property type="project" value="TreeGrafter"/>
</dbReference>